<keyword evidence="1" id="KW-0472">Membrane</keyword>
<evidence type="ECO:0008006" key="4">
    <source>
        <dbReference type="Google" id="ProtNLM"/>
    </source>
</evidence>
<keyword evidence="1" id="KW-1133">Transmembrane helix</keyword>
<protein>
    <recommendedName>
        <fullName evidence="4">TadE-like protein</fullName>
    </recommendedName>
</protein>
<evidence type="ECO:0000313" key="2">
    <source>
        <dbReference type="EMBL" id="SDT87465.1"/>
    </source>
</evidence>
<organism evidence="2 3">
    <name type="scientific">Schaalia radingae</name>
    <dbReference type="NCBI Taxonomy" id="131110"/>
    <lineage>
        <taxon>Bacteria</taxon>
        <taxon>Bacillati</taxon>
        <taxon>Actinomycetota</taxon>
        <taxon>Actinomycetes</taxon>
        <taxon>Actinomycetales</taxon>
        <taxon>Actinomycetaceae</taxon>
        <taxon>Schaalia</taxon>
    </lineage>
</organism>
<dbReference type="RefSeq" id="WP_092648283.1">
    <property type="nucleotide sequence ID" value="NZ_LT629792.1"/>
</dbReference>
<accession>A0ABY0V5X2</accession>
<feature type="transmembrane region" description="Helical" evidence="1">
    <location>
        <begin position="20"/>
        <end position="47"/>
    </location>
</feature>
<keyword evidence="1" id="KW-0812">Transmembrane</keyword>
<proteinExistence type="predicted"/>
<dbReference type="Proteomes" id="UP000198976">
    <property type="component" value="Chromosome I"/>
</dbReference>
<evidence type="ECO:0000313" key="3">
    <source>
        <dbReference type="Proteomes" id="UP000198976"/>
    </source>
</evidence>
<reference evidence="2 3" key="1">
    <citation type="submission" date="2016-10" db="EMBL/GenBank/DDBJ databases">
        <authorList>
            <person name="Varghese N."/>
            <person name="Submissions S."/>
        </authorList>
    </citation>
    <scope>NUCLEOTIDE SEQUENCE [LARGE SCALE GENOMIC DNA]</scope>
    <source>
        <strain evidence="2 3">DSM 9169</strain>
    </source>
</reference>
<evidence type="ECO:0000256" key="1">
    <source>
        <dbReference type="SAM" id="Phobius"/>
    </source>
</evidence>
<gene>
    <name evidence="2" type="ORF">SAMN04489714_0434</name>
</gene>
<keyword evidence="3" id="KW-1185">Reference proteome</keyword>
<dbReference type="EMBL" id="LT629792">
    <property type="protein sequence ID" value="SDT87465.1"/>
    <property type="molecule type" value="Genomic_DNA"/>
</dbReference>
<sequence>MRDTRAARDIREDGNAIVEFIMMMVVLVIPALYIVVTLASVQAAAFASESASREAARLLSADPQRTEFASQQAHVTFADFGLPAPESVTTRCDPSCSTSGALLTVTVSTTVPLPLIPSWIGARGVFPVSSTTQAVIEGVRIE</sequence>
<name>A0ABY0V5X2_9ACTO</name>